<organism evidence="3 4">
    <name type="scientific">Penstemon smallii</name>
    <dbReference type="NCBI Taxonomy" id="265156"/>
    <lineage>
        <taxon>Eukaryota</taxon>
        <taxon>Viridiplantae</taxon>
        <taxon>Streptophyta</taxon>
        <taxon>Embryophyta</taxon>
        <taxon>Tracheophyta</taxon>
        <taxon>Spermatophyta</taxon>
        <taxon>Magnoliopsida</taxon>
        <taxon>eudicotyledons</taxon>
        <taxon>Gunneridae</taxon>
        <taxon>Pentapetalae</taxon>
        <taxon>asterids</taxon>
        <taxon>lamiids</taxon>
        <taxon>Lamiales</taxon>
        <taxon>Plantaginaceae</taxon>
        <taxon>Cheloneae</taxon>
        <taxon>Penstemon</taxon>
    </lineage>
</organism>
<gene>
    <name evidence="3" type="ORF">ACJIZ3_011781</name>
</gene>
<feature type="signal peptide" evidence="1">
    <location>
        <begin position="1"/>
        <end position="25"/>
    </location>
</feature>
<dbReference type="PANTHER" id="PTHR47992">
    <property type="entry name" value="PROTEIN PHOSPHATASE"/>
    <property type="match status" value="1"/>
</dbReference>
<dbReference type="AlphaFoldDB" id="A0ABD3UK26"/>
<comment type="caution">
    <text evidence="3">The sequence shown here is derived from an EMBL/GenBank/DDBJ whole genome shotgun (WGS) entry which is preliminary data.</text>
</comment>
<evidence type="ECO:0000313" key="4">
    <source>
        <dbReference type="Proteomes" id="UP001634393"/>
    </source>
</evidence>
<dbReference type="Gene3D" id="3.60.40.10">
    <property type="entry name" value="PPM-type phosphatase domain"/>
    <property type="match status" value="1"/>
</dbReference>
<accession>A0ABD3UK26</accession>
<evidence type="ECO:0000313" key="3">
    <source>
        <dbReference type="EMBL" id="KAL3849899.1"/>
    </source>
</evidence>
<reference evidence="3 4" key="1">
    <citation type="submission" date="2024-12" db="EMBL/GenBank/DDBJ databases">
        <title>The unique morphological basis and parallel evolutionary history of personate flowers in Penstemon.</title>
        <authorList>
            <person name="Depatie T.H."/>
            <person name="Wessinger C.A."/>
        </authorList>
    </citation>
    <scope>NUCLEOTIDE SEQUENCE [LARGE SCALE GENOMIC DNA]</scope>
    <source>
        <strain evidence="3">WTNN_2</strain>
        <tissue evidence="3">Leaf</tissue>
    </source>
</reference>
<evidence type="ECO:0000256" key="1">
    <source>
        <dbReference type="SAM" id="SignalP"/>
    </source>
</evidence>
<proteinExistence type="predicted"/>
<dbReference type="InterPro" id="IPR036457">
    <property type="entry name" value="PPM-type-like_dom_sf"/>
</dbReference>
<dbReference type="Proteomes" id="UP001634393">
    <property type="component" value="Unassembled WGS sequence"/>
</dbReference>
<feature type="chain" id="PRO_5044816382" description="PPM-type phosphatase domain-containing protein" evidence="1">
    <location>
        <begin position="26"/>
        <end position="370"/>
    </location>
</feature>
<dbReference type="SMART" id="SM00332">
    <property type="entry name" value="PP2Cc"/>
    <property type="match status" value="1"/>
</dbReference>
<evidence type="ECO:0000259" key="2">
    <source>
        <dbReference type="PROSITE" id="PS51746"/>
    </source>
</evidence>
<dbReference type="PROSITE" id="PS51746">
    <property type="entry name" value="PPM_2"/>
    <property type="match status" value="1"/>
</dbReference>
<keyword evidence="4" id="KW-1185">Reference proteome</keyword>
<dbReference type="Pfam" id="PF00481">
    <property type="entry name" value="PP2C"/>
    <property type="match status" value="1"/>
</dbReference>
<dbReference type="EMBL" id="JBJXBP010000001">
    <property type="protein sequence ID" value="KAL3849899.1"/>
    <property type="molecule type" value="Genomic_DNA"/>
</dbReference>
<name>A0ABD3UK26_9LAMI</name>
<feature type="domain" description="PPM-type phosphatase" evidence="2">
    <location>
        <begin position="52"/>
        <end position="367"/>
    </location>
</feature>
<keyword evidence="1" id="KW-0732">Signal</keyword>
<protein>
    <recommendedName>
        <fullName evidence="2">PPM-type phosphatase domain-containing protein</fullName>
    </recommendedName>
</protein>
<dbReference type="SUPFAM" id="SSF81606">
    <property type="entry name" value="PP2C-like"/>
    <property type="match status" value="1"/>
</dbReference>
<dbReference type="CDD" id="cd00143">
    <property type="entry name" value="PP2Cc"/>
    <property type="match status" value="1"/>
</dbReference>
<dbReference type="InterPro" id="IPR001932">
    <property type="entry name" value="PPM-type_phosphatase-like_dom"/>
</dbReference>
<sequence length="370" mass="41121">MGKFLMNRLRIVACILILALPCIMAYEGGYPAVFSSTEWVFSAEYSQNSTKNCQFSTLQGRRDYQEDRVTCNLHMKLPFSGEDGAEEITIGIAAIFDGHGGDEASEMASRKLLDYFYMHFMSYAYERASPSNKENDQAQTVNSSQRKLPMIDRLSLLRILEEALLKTIQDIDIEFTKEALDKGYISGSTGIVVLLVNGQYLVANIGDSKAVLCSERIDSKHNAEGNSLTEVYVEELTKDHHPDRADEKARIEAAGGFVRTFGVPRVNGILAVSRSIGDLYLKRYGVVPNPEVTGWKHFTQENKYLVVASDGVFETLTPQNVCDLVHYKASKSSSGNMRSSSYLADWIIHSAFKTGSTDNLSAIVISDLLE</sequence>
<dbReference type="InterPro" id="IPR015655">
    <property type="entry name" value="PP2C"/>
</dbReference>